<organism evidence="7 8">
    <name type="scientific">Algibacter aquimarinus</name>
    <dbReference type="NCBI Taxonomy" id="1136748"/>
    <lineage>
        <taxon>Bacteria</taxon>
        <taxon>Pseudomonadati</taxon>
        <taxon>Bacteroidota</taxon>
        <taxon>Flavobacteriia</taxon>
        <taxon>Flavobacteriales</taxon>
        <taxon>Flavobacteriaceae</taxon>
        <taxon>Algibacter</taxon>
    </lineage>
</organism>
<name>A0ABP9HES5_9FLAO</name>
<gene>
    <name evidence="7" type="ORF">GCM10023315_18530</name>
</gene>
<protein>
    <submittedName>
        <fullName evidence="7">DMT family transporter</fullName>
    </submittedName>
</protein>
<feature type="transmembrane region" description="Helical" evidence="5">
    <location>
        <begin position="84"/>
        <end position="102"/>
    </location>
</feature>
<evidence type="ECO:0000256" key="1">
    <source>
        <dbReference type="ARBA" id="ARBA00004141"/>
    </source>
</evidence>
<dbReference type="SUPFAM" id="SSF103481">
    <property type="entry name" value="Multidrug resistance efflux transporter EmrE"/>
    <property type="match status" value="2"/>
</dbReference>
<keyword evidence="4 5" id="KW-0472">Membrane</keyword>
<keyword evidence="3 5" id="KW-1133">Transmembrane helix</keyword>
<proteinExistence type="predicted"/>
<dbReference type="InterPro" id="IPR000620">
    <property type="entry name" value="EamA_dom"/>
</dbReference>
<accession>A0ABP9HES5</accession>
<evidence type="ECO:0000256" key="2">
    <source>
        <dbReference type="ARBA" id="ARBA00022692"/>
    </source>
</evidence>
<dbReference type="Proteomes" id="UP001501692">
    <property type="component" value="Unassembled WGS sequence"/>
</dbReference>
<comment type="caution">
    <text evidence="7">The sequence shown here is derived from an EMBL/GenBank/DDBJ whole genome shotgun (WGS) entry which is preliminary data.</text>
</comment>
<evidence type="ECO:0000259" key="6">
    <source>
        <dbReference type="Pfam" id="PF00892"/>
    </source>
</evidence>
<feature type="transmembrane region" description="Helical" evidence="5">
    <location>
        <begin position="27"/>
        <end position="45"/>
    </location>
</feature>
<feature type="transmembrane region" description="Helical" evidence="5">
    <location>
        <begin position="165"/>
        <end position="185"/>
    </location>
</feature>
<feature type="transmembrane region" description="Helical" evidence="5">
    <location>
        <begin position="191"/>
        <end position="210"/>
    </location>
</feature>
<feature type="transmembrane region" description="Helical" evidence="5">
    <location>
        <begin position="222"/>
        <end position="241"/>
    </location>
</feature>
<dbReference type="PANTHER" id="PTHR22911:SF6">
    <property type="entry name" value="SOLUTE CARRIER FAMILY 35 MEMBER G1"/>
    <property type="match status" value="1"/>
</dbReference>
<feature type="domain" description="EamA" evidence="6">
    <location>
        <begin position="1"/>
        <end position="124"/>
    </location>
</feature>
<feature type="transmembrane region" description="Helical" evidence="5">
    <location>
        <begin position="133"/>
        <end position="153"/>
    </location>
</feature>
<sequence length="268" mass="29819">MLISTFAFACMNAIVKFLTDIDSFQIVFFRSISSLFFTFGFLIKNKIPIIGSNNKLLILRGVVGVTSMTLFFMSVKYLSVGTAVSLRYTAPVFAAIFAVLLLRERIKPIQWLLFLIALAGVFILKGLDTQLNSYGLLLVLLAAITSGFVYVIINKIGKSEHPVVVVNYFMVIATVFGGVMSIFNWVNPEGIEWVLLSALGLFGYFGQVYMTKAFQIASTNQVAPIKYVEVIFTVLFGIFLFGEIYTLWSILGISMIIIALVLNALYKK</sequence>
<dbReference type="PANTHER" id="PTHR22911">
    <property type="entry name" value="ACYL-MALONYL CONDENSING ENZYME-RELATED"/>
    <property type="match status" value="1"/>
</dbReference>
<evidence type="ECO:0000256" key="5">
    <source>
        <dbReference type="SAM" id="Phobius"/>
    </source>
</evidence>
<comment type="subcellular location">
    <subcellularLocation>
        <location evidence="1">Membrane</location>
        <topology evidence="1">Multi-pass membrane protein</topology>
    </subcellularLocation>
</comment>
<evidence type="ECO:0000313" key="8">
    <source>
        <dbReference type="Proteomes" id="UP001501692"/>
    </source>
</evidence>
<dbReference type="Pfam" id="PF00892">
    <property type="entry name" value="EamA"/>
    <property type="match status" value="2"/>
</dbReference>
<feature type="transmembrane region" description="Helical" evidence="5">
    <location>
        <begin position="247"/>
        <end position="266"/>
    </location>
</feature>
<dbReference type="RefSeq" id="WP_345168477.1">
    <property type="nucleotide sequence ID" value="NZ_BAABJK010000006.1"/>
</dbReference>
<evidence type="ECO:0000256" key="3">
    <source>
        <dbReference type="ARBA" id="ARBA00022989"/>
    </source>
</evidence>
<feature type="transmembrane region" description="Helical" evidence="5">
    <location>
        <begin position="57"/>
        <end position="78"/>
    </location>
</feature>
<dbReference type="InterPro" id="IPR037185">
    <property type="entry name" value="EmrE-like"/>
</dbReference>
<keyword evidence="8" id="KW-1185">Reference proteome</keyword>
<reference evidence="8" key="1">
    <citation type="journal article" date="2019" name="Int. J. Syst. Evol. Microbiol.">
        <title>The Global Catalogue of Microorganisms (GCM) 10K type strain sequencing project: providing services to taxonomists for standard genome sequencing and annotation.</title>
        <authorList>
            <consortium name="The Broad Institute Genomics Platform"/>
            <consortium name="The Broad Institute Genome Sequencing Center for Infectious Disease"/>
            <person name="Wu L."/>
            <person name="Ma J."/>
        </authorList>
    </citation>
    <scope>NUCLEOTIDE SEQUENCE [LARGE SCALE GENOMIC DNA]</scope>
    <source>
        <strain evidence="8">JCM 18287</strain>
    </source>
</reference>
<keyword evidence="2 5" id="KW-0812">Transmembrane</keyword>
<dbReference type="Gene3D" id="1.10.3730.20">
    <property type="match status" value="1"/>
</dbReference>
<evidence type="ECO:0000313" key="7">
    <source>
        <dbReference type="EMBL" id="GAA4969213.1"/>
    </source>
</evidence>
<dbReference type="EMBL" id="BAABJK010000006">
    <property type="protein sequence ID" value="GAA4969213.1"/>
    <property type="molecule type" value="Genomic_DNA"/>
</dbReference>
<feature type="transmembrane region" description="Helical" evidence="5">
    <location>
        <begin position="109"/>
        <end position="127"/>
    </location>
</feature>
<feature type="domain" description="EamA" evidence="6">
    <location>
        <begin position="134"/>
        <end position="263"/>
    </location>
</feature>
<evidence type="ECO:0000256" key="4">
    <source>
        <dbReference type="ARBA" id="ARBA00023136"/>
    </source>
</evidence>